<dbReference type="GO" id="GO:0008757">
    <property type="term" value="F:S-adenosylmethionine-dependent methyltransferase activity"/>
    <property type="evidence" value="ECO:0007669"/>
    <property type="project" value="UniProtKB-UniRule"/>
</dbReference>
<evidence type="ECO:0000313" key="9">
    <source>
        <dbReference type="EMBL" id="QMW24047.1"/>
    </source>
</evidence>
<comment type="subcellular location">
    <subcellularLocation>
        <location evidence="6">Cytoplasm</location>
    </subcellularLocation>
</comment>
<evidence type="ECO:0000256" key="3">
    <source>
        <dbReference type="ARBA" id="ARBA00022679"/>
    </source>
</evidence>
<comment type="subunit">
    <text evidence="6">Homodimer.</text>
</comment>
<protein>
    <recommendedName>
        <fullName evidence="6">tRNA (cytidine(34)-2'-O)-methyltransferase</fullName>
        <ecNumber evidence="6">2.1.1.207</ecNumber>
    </recommendedName>
    <alternativeName>
        <fullName evidence="6">tRNA (cytidine/uridine-2'-O-)-methyltransferase TrmL</fullName>
    </alternativeName>
</protein>
<dbReference type="InterPro" id="IPR029026">
    <property type="entry name" value="tRNA_m1G_MTases_N"/>
</dbReference>
<dbReference type="GO" id="GO:0002130">
    <property type="term" value="P:wobble position ribose methylation"/>
    <property type="evidence" value="ECO:0007669"/>
    <property type="project" value="TreeGrafter"/>
</dbReference>
<dbReference type="EMBL" id="CP059851">
    <property type="protein sequence ID" value="QMW24047.1"/>
    <property type="molecule type" value="Genomic_DNA"/>
</dbReference>
<keyword evidence="1 6" id="KW-0963">Cytoplasm</keyword>
<gene>
    <name evidence="6" type="primary">trmL</name>
    <name evidence="9" type="ORF">H3309_06175</name>
</gene>
<evidence type="ECO:0000256" key="6">
    <source>
        <dbReference type="HAMAP-Rule" id="MF_01885"/>
    </source>
</evidence>
<comment type="catalytic activity">
    <reaction evidence="6">
        <text>5-carboxymethylaminomethyluridine(34) in tRNA(Leu) + S-adenosyl-L-methionine = 5-carboxymethylaminomethyl-2'-O-methyluridine(34) in tRNA(Leu) + S-adenosyl-L-homocysteine + H(+)</text>
        <dbReference type="Rhea" id="RHEA:43088"/>
        <dbReference type="Rhea" id="RHEA-COMP:10333"/>
        <dbReference type="Rhea" id="RHEA-COMP:10334"/>
        <dbReference type="ChEBI" id="CHEBI:15378"/>
        <dbReference type="ChEBI" id="CHEBI:57856"/>
        <dbReference type="ChEBI" id="CHEBI:59789"/>
        <dbReference type="ChEBI" id="CHEBI:74508"/>
        <dbReference type="ChEBI" id="CHEBI:74511"/>
        <dbReference type="EC" id="2.1.1.207"/>
    </reaction>
</comment>
<proteinExistence type="inferred from homology"/>
<evidence type="ECO:0000256" key="1">
    <source>
        <dbReference type="ARBA" id="ARBA00022490"/>
    </source>
</evidence>
<evidence type="ECO:0000313" key="10">
    <source>
        <dbReference type="Proteomes" id="UP000515292"/>
    </source>
</evidence>
<dbReference type="HAMAP" id="MF_01885">
    <property type="entry name" value="tRNA_methyltr_TrmL"/>
    <property type="match status" value="1"/>
</dbReference>
<dbReference type="InterPro" id="IPR016914">
    <property type="entry name" value="TrmL"/>
</dbReference>
<dbReference type="EC" id="2.1.1.207" evidence="6"/>
<feature type="domain" description="tRNA/rRNA methyltransferase SpoU type" evidence="8">
    <location>
        <begin position="2"/>
        <end position="137"/>
    </location>
</feature>
<evidence type="ECO:0000256" key="5">
    <source>
        <dbReference type="ARBA" id="ARBA00022694"/>
    </source>
</evidence>
<dbReference type="GO" id="GO:0008175">
    <property type="term" value="F:tRNA methyltransferase activity"/>
    <property type="evidence" value="ECO:0007669"/>
    <property type="project" value="UniProtKB-UniRule"/>
</dbReference>
<evidence type="ECO:0000256" key="4">
    <source>
        <dbReference type="ARBA" id="ARBA00022691"/>
    </source>
</evidence>
<keyword evidence="10" id="KW-1185">Reference proteome</keyword>
<feature type="binding site" evidence="6 7">
    <location>
        <position position="76"/>
    </location>
    <ligand>
        <name>S-adenosyl-L-methionine</name>
        <dbReference type="ChEBI" id="CHEBI:59789"/>
    </ligand>
</feature>
<dbReference type="Proteomes" id="UP000515292">
    <property type="component" value="Chromosome"/>
</dbReference>
<accession>A0A7G5IL05</accession>
<dbReference type="PIRSF" id="PIRSF029256">
    <property type="entry name" value="SpoU_TrmH_prd"/>
    <property type="match status" value="1"/>
</dbReference>
<dbReference type="PANTHER" id="PTHR42971:SF1">
    <property type="entry name" value="TRNA (CYTIDINE(34)-2'-O)-METHYLTRANSFERASE"/>
    <property type="match status" value="1"/>
</dbReference>
<reference evidence="9 10" key="1">
    <citation type="submission" date="2020-07" db="EMBL/GenBank/DDBJ databases">
        <title>Complete genome sequence for Sandaracinobacter sp. M6.</title>
        <authorList>
            <person name="Tang Y."/>
            <person name="Liu Q."/>
            <person name="Guo Z."/>
            <person name="Lei P."/>
            <person name="Huang B."/>
        </authorList>
    </citation>
    <scope>NUCLEOTIDE SEQUENCE [LARGE SCALE GENOMIC DNA]</scope>
    <source>
        <strain evidence="9 10">M6</strain>
    </source>
</reference>
<feature type="binding site" evidence="6 7">
    <location>
        <position position="98"/>
    </location>
    <ligand>
        <name>S-adenosyl-L-methionine</name>
        <dbReference type="ChEBI" id="CHEBI:59789"/>
    </ligand>
</feature>
<comment type="catalytic activity">
    <reaction evidence="6">
        <text>cytidine(34) in tRNA + S-adenosyl-L-methionine = 2'-O-methylcytidine(34) in tRNA + S-adenosyl-L-homocysteine + H(+)</text>
        <dbReference type="Rhea" id="RHEA:43084"/>
        <dbReference type="Rhea" id="RHEA-COMP:10331"/>
        <dbReference type="Rhea" id="RHEA-COMP:10332"/>
        <dbReference type="ChEBI" id="CHEBI:15378"/>
        <dbReference type="ChEBI" id="CHEBI:57856"/>
        <dbReference type="ChEBI" id="CHEBI:59789"/>
        <dbReference type="ChEBI" id="CHEBI:74495"/>
        <dbReference type="ChEBI" id="CHEBI:82748"/>
        <dbReference type="EC" id="2.1.1.207"/>
    </reaction>
</comment>
<feature type="binding site" evidence="6 7">
    <location>
        <position position="118"/>
    </location>
    <ligand>
        <name>S-adenosyl-L-methionine</name>
        <dbReference type="ChEBI" id="CHEBI:59789"/>
    </ligand>
</feature>
<feature type="binding site" evidence="6 7">
    <location>
        <position position="126"/>
    </location>
    <ligand>
        <name>S-adenosyl-L-methionine</name>
        <dbReference type="ChEBI" id="CHEBI:59789"/>
    </ligand>
</feature>
<dbReference type="SUPFAM" id="SSF75217">
    <property type="entry name" value="alpha/beta knot"/>
    <property type="match status" value="1"/>
</dbReference>
<dbReference type="GO" id="GO:0003723">
    <property type="term" value="F:RNA binding"/>
    <property type="evidence" value="ECO:0007669"/>
    <property type="project" value="InterPro"/>
</dbReference>
<dbReference type="InterPro" id="IPR001537">
    <property type="entry name" value="SpoU_MeTrfase"/>
</dbReference>
<name>A0A7G5IL05_9SPHN</name>
<keyword evidence="2 6" id="KW-0489">Methyltransferase</keyword>
<evidence type="ECO:0000256" key="7">
    <source>
        <dbReference type="PIRSR" id="PIRSR029256-1"/>
    </source>
</evidence>
<dbReference type="AlphaFoldDB" id="A0A7G5IL05"/>
<dbReference type="PANTHER" id="PTHR42971">
    <property type="entry name" value="TRNA (CYTIDINE(34)-2'-O)-METHYLTRANSFERASE"/>
    <property type="match status" value="1"/>
</dbReference>
<evidence type="ECO:0000259" key="8">
    <source>
        <dbReference type="Pfam" id="PF00588"/>
    </source>
</evidence>
<keyword evidence="5 6" id="KW-0819">tRNA processing</keyword>
<comment type="function">
    <text evidence="6">Methylates the ribose at the nucleotide 34 wobble position in the two leucyl isoacceptors tRNA(Leu)(CmAA) and tRNA(Leu)(cmnm5UmAA). Catalyzes the methyl transfer from S-adenosyl-L-methionine to the 2'-OH of the wobble nucleotide.</text>
</comment>
<dbReference type="Pfam" id="PF00588">
    <property type="entry name" value="SpoU_methylase"/>
    <property type="match status" value="1"/>
</dbReference>
<comment type="similarity">
    <text evidence="6">Belongs to the class IV-like SAM-binding methyltransferase superfamily. RNA methyltransferase TrmH family. TrmL subfamily.</text>
</comment>
<sequence length="149" mass="15570">MRMALFQPDQAGNVGTIIRLCAALGVALDVIEPCGFPFSLHAVRRSAMDYAGLADVTRHADWAAFVAATPGRLVLLSTRGAGRHVDFSWRADDVLLLGRESAGAPAFVHEAAAASVRIPLVPPARSVNVAVAAAMVLGEALRATGGFHD</sequence>
<dbReference type="InterPro" id="IPR029028">
    <property type="entry name" value="Alpha/beta_knot_MTases"/>
</dbReference>
<keyword evidence="3 6" id="KW-0808">Transferase</keyword>
<dbReference type="Gene3D" id="3.40.1280.10">
    <property type="match status" value="1"/>
</dbReference>
<dbReference type="RefSeq" id="WP_182297870.1">
    <property type="nucleotide sequence ID" value="NZ_CP059851.1"/>
</dbReference>
<dbReference type="GO" id="GO:0005737">
    <property type="term" value="C:cytoplasm"/>
    <property type="evidence" value="ECO:0007669"/>
    <property type="project" value="UniProtKB-SubCell"/>
</dbReference>
<dbReference type="KEGG" id="sand:H3309_06175"/>
<keyword evidence="4 6" id="KW-0949">S-adenosyl-L-methionine</keyword>
<organism evidence="9 10">
    <name type="scientific">Sandaracinobacteroides saxicola</name>
    <dbReference type="NCBI Taxonomy" id="2759707"/>
    <lineage>
        <taxon>Bacteria</taxon>
        <taxon>Pseudomonadati</taxon>
        <taxon>Pseudomonadota</taxon>
        <taxon>Alphaproteobacteria</taxon>
        <taxon>Sphingomonadales</taxon>
        <taxon>Sphingosinicellaceae</taxon>
        <taxon>Sandaracinobacteroides</taxon>
    </lineage>
</organism>
<evidence type="ECO:0000256" key="2">
    <source>
        <dbReference type="ARBA" id="ARBA00022603"/>
    </source>
</evidence>